<feature type="signal peptide" evidence="1">
    <location>
        <begin position="1"/>
        <end position="25"/>
    </location>
</feature>
<accession>A0ABT4KRD3</accession>
<sequence length="139" mass="13948">MKGVIIKSAIALSLGLGLIAVPVAAHDTSEKGTVTGAAGGAVAGAVVGGPVGAAVGGVAGAMVGAAIDPPPPKVIEYVEAQPLPPSPLVLKEEIVVGKPVPETVLLTPVPQDKRYAYAVVNEKRVIAHLRTRTVVQLVQ</sequence>
<protein>
    <submittedName>
        <fullName evidence="3">DUF1236 domain-containing protein</fullName>
    </submittedName>
</protein>
<evidence type="ECO:0000256" key="1">
    <source>
        <dbReference type="SAM" id="SignalP"/>
    </source>
</evidence>
<keyword evidence="4" id="KW-1185">Reference proteome</keyword>
<reference evidence="3" key="1">
    <citation type="submission" date="2022-10" db="EMBL/GenBank/DDBJ databases">
        <title>Whole genome sequencing of three plant growth promoting bacteria isolated from Vachellia tortilis subsp. raddiana in Morocco.</title>
        <authorList>
            <person name="Hnini M."/>
            <person name="Zouagui R."/>
            <person name="Zouagui H."/>
            <person name="Chemao Elfihri M.-W."/>
            <person name="Ibrahimi A."/>
            <person name="Sbabou L."/>
            <person name="Aurag J."/>
        </authorList>
    </citation>
    <scope>NUCLEOTIDE SEQUENCE</scope>
    <source>
        <strain evidence="3">LMR678</strain>
    </source>
</reference>
<dbReference type="InterPro" id="IPR009642">
    <property type="entry name" value="DUF1236"/>
</dbReference>
<dbReference type="EMBL" id="JAPVOI010000006">
    <property type="protein sequence ID" value="MCZ4094404.1"/>
    <property type="molecule type" value="Genomic_DNA"/>
</dbReference>
<proteinExistence type="predicted"/>
<evidence type="ECO:0000313" key="4">
    <source>
        <dbReference type="Proteomes" id="UP001079430"/>
    </source>
</evidence>
<evidence type="ECO:0000313" key="3">
    <source>
        <dbReference type="EMBL" id="MCZ4094404.1"/>
    </source>
</evidence>
<name>A0ABT4KRD3_9HYPH</name>
<comment type="caution">
    <text evidence="3">The sequence shown here is derived from an EMBL/GenBank/DDBJ whole genome shotgun (WGS) entry which is preliminary data.</text>
</comment>
<gene>
    <name evidence="3" type="ORF">O3W52_32395</name>
</gene>
<dbReference type="Proteomes" id="UP001079430">
    <property type="component" value="Unassembled WGS sequence"/>
</dbReference>
<dbReference type="RefSeq" id="WP_173511829.1">
    <property type="nucleotide sequence ID" value="NZ_JABEKV010000003.1"/>
</dbReference>
<dbReference type="Pfam" id="PF06823">
    <property type="entry name" value="DUF1236"/>
    <property type="match status" value="1"/>
</dbReference>
<keyword evidence="1" id="KW-0732">Signal</keyword>
<feature type="domain" description="YMGG-like Gly-zipper" evidence="2">
    <location>
        <begin position="31"/>
        <end position="67"/>
    </location>
</feature>
<dbReference type="Pfam" id="PF13441">
    <property type="entry name" value="Gly-zipper_YMGG"/>
    <property type="match status" value="1"/>
</dbReference>
<dbReference type="InterPro" id="IPR027367">
    <property type="entry name" value="Gly-zipper_YMGG"/>
</dbReference>
<feature type="chain" id="PRO_5046664236" evidence="1">
    <location>
        <begin position="26"/>
        <end position="139"/>
    </location>
</feature>
<organism evidence="3 4">
    <name type="scientific">Sinorhizobium psoraleae</name>
    <dbReference type="NCBI Taxonomy" id="520838"/>
    <lineage>
        <taxon>Bacteria</taxon>
        <taxon>Pseudomonadati</taxon>
        <taxon>Pseudomonadota</taxon>
        <taxon>Alphaproteobacteria</taxon>
        <taxon>Hyphomicrobiales</taxon>
        <taxon>Rhizobiaceae</taxon>
        <taxon>Sinorhizobium/Ensifer group</taxon>
        <taxon>Sinorhizobium</taxon>
    </lineage>
</organism>
<evidence type="ECO:0000259" key="2">
    <source>
        <dbReference type="Pfam" id="PF13441"/>
    </source>
</evidence>